<evidence type="ECO:0000256" key="1">
    <source>
        <dbReference type="SAM" id="MobiDB-lite"/>
    </source>
</evidence>
<protein>
    <submittedName>
        <fullName evidence="2">Uncharacterized protein</fullName>
    </submittedName>
</protein>
<dbReference type="RefSeq" id="XP_018000377.1">
    <property type="nucleotide sequence ID" value="XM_018148223.1"/>
</dbReference>
<dbReference type="EMBL" id="LFJN01000012">
    <property type="protein sequence ID" value="KPI40414.1"/>
    <property type="molecule type" value="Genomic_DNA"/>
</dbReference>
<feature type="region of interest" description="Disordered" evidence="1">
    <location>
        <begin position="104"/>
        <end position="139"/>
    </location>
</feature>
<dbReference type="Proteomes" id="UP000038010">
    <property type="component" value="Unassembled WGS sequence"/>
</dbReference>
<dbReference type="OrthoDB" id="2530523at2759"/>
<organism evidence="2 3">
    <name type="scientific">Cyphellophora attinorum</name>
    <dbReference type="NCBI Taxonomy" id="1664694"/>
    <lineage>
        <taxon>Eukaryota</taxon>
        <taxon>Fungi</taxon>
        <taxon>Dikarya</taxon>
        <taxon>Ascomycota</taxon>
        <taxon>Pezizomycotina</taxon>
        <taxon>Eurotiomycetes</taxon>
        <taxon>Chaetothyriomycetidae</taxon>
        <taxon>Chaetothyriales</taxon>
        <taxon>Cyphellophoraceae</taxon>
        <taxon>Cyphellophora</taxon>
    </lineage>
</organism>
<gene>
    <name evidence="2" type="ORF">AB675_7826</name>
</gene>
<accession>A0A0N1HQT1</accession>
<proteinExistence type="predicted"/>
<sequence>MDPANYIAQNPYGYMPQAQMPMATQQFPPASYPNPYQGGMIASGVPQQQQQQQQQLGFQQQGYSQLPVPQLSSTSQPTSTPSSAPSMSVGSSNNVMAQQNMTGANLAQQAQIQNAAQSARPVSQPQPAQPLSPQSQQRERARVTVLLDINTALLQEVVALQAKGMAGPQSNQTQQSPSSPTSATDPVLNNSPTTDAAKGKPASQEYNDCMRRLQMNLGYLASIADAKKKSTGQLPPGPAIMNPPPHLTSVYDLYKRLNTLFPEASQSTINKAMAFSSGHGDRQTPGTG</sequence>
<feature type="compositionally biased region" description="Low complexity" evidence="1">
    <location>
        <begin position="47"/>
        <end position="92"/>
    </location>
</feature>
<dbReference type="STRING" id="1664694.A0A0N1HQT1"/>
<dbReference type="VEuPathDB" id="FungiDB:AB675_7826"/>
<keyword evidence="3" id="KW-1185">Reference proteome</keyword>
<feature type="region of interest" description="Disordered" evidence="1">
    <location>
        <begin position="165"/>
        <end position="203"/>
    </location>
</feature>
<feature type="compositionally biased region" description="Low complexity" evidence="1">
    <location>
        <begin position="168"/>
        <end position="186"/>
    </location>
</feature>
<dbReference type="AlphaFoldDB" id="A0A0N1HQT1"/>
<evidence type="ECO:0000313" key="2">
    <source>
        <dbReference type="EMBL" id="KPI40414.1"/>
    </source>
</evidence>
<evidence type="ECO:0000313" key="3">
    <source>
        <dbReference type="Proteomes" id="UP000038010"/>
    </source>
</evidence>
<feature type="region of interest" description="Disordered" evidence="1">
    <location>
        <begin position="25"/>
        <end position="92"/>
    </location>
</feature>
<reference evidence="2 3" key="1">
    <citation type="submission" date="2015-06" db="EMBL/GenBank/DDBJ databases">
        <title>Draft genome of the ant-associated black yeast Phialophora attae CBS 131958.</title>
        <authorList>
            <person name="Moreno L.F."/>
            <person name="Stielow B.J."/>
            <person name="de Hoog S."/>
            <person name="Vicente V.A."/>
            <person name="Weiss V.A."/>
            <person name="de Vries M."/>
            <person name="Cruz L.M."/>
            <person name="Souza E.M."/>
        </authorList>
    </citation>
    <scope>NUCLEOTIDE SEQUENCE [LARGE SCALE GENOMIC DNA]</scope>
    <source>
        <strain evidence="2 3">CBS 131958</strain>
    </source>
</reference>
<comment type="caution">
    <text evidence="2">The sequence shown here is derived from an EMBL/GenBank/DDBJ whole genome shotgun (WGS) entry which is preliminary data.</text>
</comment>
<name>A0A0N1HQT1_9EURO</name>
<dbReference type="GeneID" id="28740103"/>
<feature type="compositionally biased region" description="Low complexity" evidence="1">
    <location>
        <begin position="107"/>
        <end position="136"/>
    </location>
</feature>